<accession>A0ABS4EA15</accession>
<feature type="domain" description="Signal transduction response regulator propionate catabolism activator N-terminal" evidence="1">
    <location>
        <begin position="6"/>
        <end position="120"/>
    </location>
</feature>
<dbReference type="Proteomes" id="UP000767291">
    <property type="component" value="Unassembled WGS sequence"/>
</dbReference>
<dbReference type="InterPro" id="IPR010524">
    <property type="entry name" value="Sig_transdc_resp-reg_PrpR_N"/>
</dbReference>
<protein>
    <recommendedName>
        <fullName evidence="1">Signal transduction response regulator propionate catabolism activator N-terminal domain-containing protein</fullName>
    </recommendedName>
</protein>
<sequence>MRLVDMGAGVIVVIGGGDHLTFEKIGVPIINLNLKTEDILKALYKSKKYLKTVVLIKDNNKTNYDYKMLKELLDIDIVEDFFDLESEVENSLLKYLDRKNEVVIVGESKVCDLAEKYGIDNKLSR</sequence>
<evidence type="ECO:0000313" key="3">
    <source>
        <dbReference type="Proteomes" id="UP000767291"/>
    </source>
</evidence>
<evidence type="ECO:0000259" key="1">
    <source>
        <dbReference type="Pfam" id="PF06506"/>
    </source>
</evidence>
<keyword evidence="3" id="KW-1185">Reference proteome</keyword>
<comment type="caution">
    <text evidence="2">The sequence shown here is derived from an EMBL/GenBank/DDBJ whole genome shotgun (WGS) entry which is preliminary data.</text>
</comment>
<dbReference type="Gene3D" id="3.40.50.10660">
    <property type="entry name" value="PrpR receptor domain-like"/>
    <property type="match status" value="1"/>
</dbReference>
<dbReference type="RefSeq" id="WP_234925976.1">
    <property type="nucleotide sequence ID" value="NZ_BAAACS010000013.1"/>
</dbReference>
<name>A0ABS4EA15_9FIRM</name>
<reference evidence="2 3" key="1">
    <citation type="submission" date="2021-03" db="EMBL/GenBank/DDBJ databases">
        <title>Genomic Encyclopedia of Type Strains, Phase IV (KMG-IV): sequencing the most valuable type-strain genomes for metagenomic binning, comparative biology and taxonomic classification.</title>
        <authorList>
            <person name="Goeker M."/>
        </authorList>
    </citation>
    <scope>NUCLEOTIDE SEQUENCE [LARGE SCALE GENOMIC DNA]</scope>
    <source>
        <strain evidence="2 3">DSM 1289</strain>
    </source>
</reference>
<dbReference type="EMBL" id="JAGGJX010000001">
    <property type="protein sequence ID" value="MBP1854777.1"/>
    <property type="molecule type" value="Genomic_DNA"/>
</dbReference>
<gene>
    <name evidence="2" type="ORF">J2Z43_001167</name>
</gene>
<organism evidence="2 3">
    <name type="scientific">Metaclostridioides mangenotii</name>
    <dbReference type="NCBI Taxonomy" id="1540"/>
    <lineage>
        <taxon>Bacteria</taxon>
        <taxon>Bacillati</taxon>
        <taxon>Bacillota</taxon>
        <taxon>Clostridia</taxon>
        <taxon>Peptostreptococcales</taxon>
        <taxon>Peptostreptococcaceae</taxon>
        <taxon>Metaclostridioides</taxon>
    </lineage>
</organism>
<dbReference type="Pfam" id="PF06506">
    <property type="entry name" value="PrpR_N"/>
    <property type="match status" value="1"/>
</dbReference>
<dbReference type="SUPFAM" id="SSF159800">
    <property type="entry name" value="PrpR receptor domain-like"/>
    <property type="match status" value="1"/>
</dbReference>
<evidence type="ECO:0000313" key="2">
    <source>
        <dbReference type="EMBL" id="MBP1854777.1"/>
    </source>
</evidence>
<proteinExistence type="predicted"/>